<dbReference type="Proteomes" id="UP000284614">
    <property type="component" value="Unassembled WGS sequence"/>
</dbReference>
<protein>
    <submittedName>
        <fullName evidence="7">Arylsulfatase</fullName>
    </submittedName>
</protein>
<evidence type="ECO:0000256" key="4">
    <source>
        <dbReference type="SAM" id="SignalP"/>
    </source>
</evidence>
<keyword evidence="4" id="KW-0732">Signal</keyword>
<dbReference type="PROSITE" id="PS00149">
    <property type="entry name" value="SULFATASE_2"/>
    <property type="match status" value="1"/>
</dbReference>
<evidence type="ECO:0000256" key="1">
    <source>
        <dbReference type="ARBA" id="ARBA00008779"/>
    </source>
</evidence>
<comment type="PTM">
    <text evidence="3">The conversion to 3-oxoalanine (also known as C-formylglycine, FGly), of a serine or cysteine residue in prokaryotes and of a cysteine residue in eukaryotes, is critical for catalytic activity.</text>
</comment>
<dbReference type="InterPro" id="IPR052701">
    <property type="entry name" value="GAG_Ulvan_Degrading_Sulfatases"/>
</dbReference>
<feature type="chain" id="PRO_5042368416" evidence="4">
    <location>
        <begin position="33"/>
        <end position="524"/>
    </location>
</feature>
<proteinExistence type="inferred from homology"/>
<organism evidence="7 9">
    <name type="scientific">Bacteroides fragilis</name>
    <dbReference type="NCBI Taxonomy" id="817"/>
    <lineage>
        <taxon>Bacteria</taxon>
        <taxon>Pseudomonadati</taxon>
        <taxon>Bacteroidota</taxon>
        <taxon>Bacteroidia</taxon>
        <taxon>Bacteroidales</taxon>
        <taxon>Bacteroidaceae</taxon>
        <taxon>Bacteroides</taxon>
    </lineage>
</organism>
<feature type="domain" description="Sulfatase N-terminal" evidence="5">
    <location>
        <begin position="46"/>
        <end position="415"/>
    </location>
</feature>
<dbReference type="GO" id="GO:0016787">
    <property type="term" value="F:hydrolase activity"/>
    <property type="evidence" value="ECO:0007669"/>
    <property type="project" value="UniProtKB-KW"/>
</dbReference>
<dbReference type="AlphaFoldDB" id="A0A413JZR3"/>
<evidence type="ECO:0000313" key="9">
    <source>
        <dbReference type="Proteomes" id="UP000284614"/>
    </source>
</evidence>
<name>A0A413JZR3_BACFG</name>
<evidence type="ECO:0000313" key="7">
    <source>
        <dbReference type="EMBL" id="RGY69063.1"/>
    </source>
</evidence>
<evidence type="ECO:0000256" key="2">
    <source>
        <dbReference type="ARBA" id="ARBA00022801"/>
    </source>
</evidence>
<feature type="modified residue" description="3-oxoalanine (Ser)" evidence="3">
    <location>
        <position position="94"/>
    </location>
</feature>
<accession>A0A413JZR3</accession>
<dbReference type="EMBL" id="QSDG01000007">
    <property type="protein sequence ID" value="RGY69063.1"/>
    <property type="molecule type" value="Genomic_DNA"/>
</dbReference>
<evidence type="ECO:0000313" key="8">
    <source>
        <dbReference type="Proteomes" id="UP000028294"/>
    </source>
</evidence>
<dbReference type="CDD" id="cd16143">
    <property type="entry name" value="ARS_like"/>
    <property type="match status" value="1"/>
</dbReference>
<evidence type="ECO:0000259" key="5">
    <source>
        <dbReference type="Pfam" id="PF00884"/>
    </source>
</evidence>
<sequence>MNKFNMTNEKMKLLNCTLGVVAGVSLPATALAGAPQSAQEQTEKQPNIILIVADDLGYGDLSCYGAHRIQTPGMDRIANEGIRFTQGFCTAATSTPSRYSVMTGKYPWSNVEAKILPGNAALIIDPQKITLPKLMKQAGYTTGSVGKWHIGLGDGHVDWNKEVHPGAAEIGYDYSFIQAATNDRVPCVFLENGKVVGLDPNDPLYVDYRKNFPGEPTGKDNPELLRMHPSVGHAGSIVNGVPRIGFQKGGKAAQWKDEEMAGLFLDKAKQFVDENKDKPFFLYYGLHQPHVPRVPNERFVGKSGMGPRGDVILEADWCVDQFLKELDKLGLAENTIVILTSDNGPVLDDGYKDDAVELVGDHQIAGPLRGGKTSMFDGGTRIPFMLRWPARVKPQVSDVFVCQMDLLASFASLLGQSYPDEVDSQNTMDAFLGKSKKGRKELVIEGMFNYAYRQGDWALIPPYYNPYSKEDGDFIGLGYGYKLYNLKSDIGQQENLAEKYPKKLGELINRFEYLKAHSDKVTRY</sequence>
<dbReference type="PANTHER" id="PTHR43751">
    <property type="entry name" value="SULFATASE"/>
    <property type="match status" value="1"/>
</dbReference>
<evidence type="ECO:0000313" key="6">
    <source>
        <dbReference type="EMBL" id="QCQ36120.1"/>
    </source>
</evidence>
<dbReference type="Gene3D" id="3.40.720.10">
    <property type="entry name" value="Alkaline Phosphatase, subunit A"/>
    <property type="match status" value="1"/>
</dbReference>
<reference evidence="6 8" key="2">
    <citation type="submission" date="2019-03" db="EMBL/GenBank/DDBJ databases">
        <title>Complete genome assembly of MDR B. fragilis.</title>
        <authorList>
            <person name="Sydenham T.V."/>
            <person name="Hasman H."/>
            <person name="Justesen U.S."/>
        </authorList>
    </citation>
    <scope>NUCLEOTIDE SEQUENCE [LARGE SCALE GENOMIC DNA]</scope>
    <source>
        <strain evidence="6 8">DCMOUH0067B</strain>
    </source>
</reference>
<gene>
    <name evidence="7" type="ORF">DXA27_09625</name>
    <name evidence="6" type="ORF">IA74_008365</name>
</gene>
<dbReference type="InterPro" id="IPR017850">
    <property type="entry name" value="Alkaline_phosphatase_core_sf"/>
</dbReference>
<evidence type="ECO:0000256" key="3">
    <source>
        <dbReference type="PIRSR" id="PIRSR600917-52"/>
    </source>
</evidence>
<dbReference type="EMBL" id="CP036553">
    <property type="protein sequence ID" value="QCQ36120.1"/>
    <property type="molecule type" value="Genomic_DNA"/>
</dbReference>
<comment type="similarity">
    <text evidence="1">Belongs to the sulfatase family.</text>
</comment>
<dbReference type="InterPro" id="IPR000917">
    <property type="entry name" value="Sulfatase_N"/>
</dbReference>
<keyword evidence="2" id="KW-0378">Hydrolase</keyword>
<dbReference type="Pfam" id="PF00884">
    <property type="entry name" value="Sulfatase"/>
    <property type="match status" value="1"/>
</dbReference>
<feature type="signal peptide" evidence="4">
    <location>
        <begin position="1"/>
        <end position="32"/>
    </location>
</feature>
<dbReference type="Proteomes" id="UP000028294">
    <property type="component" value="Chromosome"/>
</dbReference>
<dbReference type="Gene3D" id="3.30.1120.10">
    <property type="match status" value="1"/>
</dbReference>
<reference evidence="7 9" key="1">
    <citation type="submission" date="2018-08" db="EMBL/GenBank/DDBJ databases">
        <title>A genome reference for cultivated species of the human gut microbiota.</title>
        <authorList>
            <person name="Zou Y."/>
            <person name="Xue W."/>
            <person name="Luo G."/>
        </authorList>
    </citation>
    <scope>NUCLEOTIDE SEQUENCE [LARGE SCALE GENOMIC DNA]</scope>
    <source>
        <strain evidence="7 9">OF01-1</strain>
    </source>
</reference>
<dbReference type="InterPro" id="IPR024607">
    <property type="entry name" value="Sulfatase_CS"/>
</dbReference>
<dbReference type="SUPFAM" id="SSF53649">
    <property type="entry name" value="Alkaline phosphatase-like"/>
    <property type="match status" value="1"/>
</dbReference>
<dbReference type="PROSITE" id="PS00523">
    <property type="entry name" value="SULFATASE_1"/>
    <property type="match status" value="1"/>
</dbReference>
<dbReference type="PANTHER" id="PTHR43751:SF7">
    <property type="entry name" value="ARYLSULPHATASE A"/>
    <property type="match status" value="1"/>
</dbReference>